<sequence length="412" mass="42888">MQPEATGSQQLLKVINRMALVRHVCAHPGLSRADLASAVGLTKSTVSLLVRELVNEGWLVEREVIATGDLGRRPTPLFIDPARLVLLGAEVGIESVRVVATSLTGEVRASDIASYGRHRTAEACLASLAATLVKVTQQLEARQQVLGIGVGLPGGVNEARGVLHFAPNLGWRDLPFAAWLGEHLRGTALEGVPLFIQNEADVAALGEREFNPSPAADPLLYVSINQGLGAGVIVGDRLLTGNRGFAGEVGHMVLQLGGPRCSCGRRGCAEALITTRAMLGTGDGGVTALRSLSEVRAHLLDEDPETLRTVASAGRYLGVLLQNLATAYDPGCIVLGGAALELGDPFVAPALDTLADYAAAAHLPAPTVRTSRFGVNAVAVGAAALARYRLTRPAVPLADSGASLNTPFQEAA</sequence>
<dbReference type="Pfam" id="PF00480">
    <property type="entry name" value="ROK"/>
    <property type="match status" value="1"/>
</dbReference>
<organism evidence="2 3">
    <name type="scientific">Pelomonas cellulosilytica</name>
    <dbReference type="NCBI Taxonomy" id="2906762"/>
    <lineage>
        <taxon>Bacteria</taxon>
        <taxon>Pseudomonadati</taxon>
        <taxon>Pseudomonadota</taxon>
        <taxon>Betaproteobacteria</taxon>
        <taxon>Burkholderiales</taxon>
        <taxon>Sphaerotilaceae</taxon>
        <taxon>Roseateles</taxon>
    </lineage>
</organism>
<dbReference type="InterPro" id="IPR036390">
    <property type="entry name" value="WH_DNA-bd_sf"/>
</dbReference>
<dbReference type="Gene3D" id="1.10.10.10">
    <property type="entry name" value="Winged helix-like DNA-binding domain superfamily/Winged helix DNA-binding domain"/>
    <property type="match status" value="1"/>
</dbReference>
<dbReference type="EMBL" id="JAJTWU010000009">
    <property type="protein sequence ID" value="MCE4556971.1"/>
    <property type="molecule type" value="Genomic_DNA"/>
</dbReference>
<dbReference type="InterPro" id="IPR049874">
    <property type="entry name" value="ROK_cs"/>
</dbReference>
<dbReference type="SUPFAM" id="SSF53067">
    <property type="entry name" value="Actin-like ATPase domain"/>
    <property type="match status" value="1"/>
</dbReference>
<dbReference type="Pfam" id="PF13412">
    <property type="entry name" value="HTH_24"/>
    <property type="match status" value="1"/>
</dbReference>
<protein>
    <submittedName>
        <fullName evidence="2">ROK family transcriptional regulator</fullName>
    </submittedName>
</protein>
<keyword evidence="3" id="KW-1185">Reference proteome</keyword>
<evidence type="ECO:0000313" key="2">
    <source>
        <dbReference type="EMBL" id="MCE4556971.1"/>
    </source>
</evidence>
<reference evidence="2 3" key="1">
    <citation type="submission" date="2021-12" db="EMBL/GenBank/DDBJ databases">
        <title>Genome seq of P8.</title>
        <authorList>
            <person name="Seo T."/>
        </authorList>
    </citation>
    <scope>NUCLEOTIDE SEQUENCE [LARGE SCALE GENOMIC DNA]</scope>
    <source>
        <strain evidence="2 3">P8</strain>
    </source>
</reference>
<comment type="similarity">
    <text evidence="1">Belongs to the ROK (NagC/XylR) family.</text>
</comment>
<comment type="caution">
    <text evidence="2">The sequence shown here is derived from an EMBL/GenBank/DDBJ whole genome shotgun (WGS) entry which is preliminary data.</text>
</comment>
<dbReference type="InterPro" id="IPR000600">
    <property type="entry name" value="ROK"/>
</dbReference>
<dbReference type="InterPro" id="IPR036388">
    <property type="entry name" value="WH-like_DNA-bd_sf"/>
</dbReference>
<name>A0ABS8Y212_9BURK</name>
<proteinExistence type="inferred from homology"/>
<evidence type="ECO:0000256" key="1">
    <source>
        <dbReference type="ARBA" id="ARBA00006479"/>
    </source>
</evidence>
<dbReference type="PANTHER" id="PTHR18964:SF149">
    <property type="entry name" value="BIFUNCTIONAL UDP-N-ACETYLGLUCOSAMINE 2-EPIMERASE_N-ACETYLMANNOSAMINE KINASE"/>
    <property type="match status" value="1"/>
</dbReference>
<dbReference type="Proteomes" id="UP001200741">
    <property type="component" value="Unassembled WGS sequence"/>
</dbReference>
<dbReference type="Gene3D" id="3.30.420.40">
    <property type="match status" value="2"/>
</dbReference>
<dbReference type="SUPFAM" id="SSF46785">
    <property type="entry name" value="Winged helix' DNA-binding domain"/>
    <property type="match status" value="1"/>
</dbReference>
<dbReference type="PROSITE" id="PS01125">
    <property type="entry name" value="ROK"/>
    <property type="match status" value="1"/>
</dbReference>
<gene>
    <name evidence="2" type="ORF">LXT13_21465</name>
</gene>
<accession>A0ABS8Y212</accession>
<dbReference type="PANTHER" id="PTHR18964">
    <property type="entry name" value="ROK (REPRESSOR, ORF, KINASE) FAMILY"/>
    <property type="match status" value="1"/>
</dbReference>
<dbReference type="RefSeq" id="WP_233374356.1">
    <property type="nucleotide sequence ID" value="NZ_JAJTWU010000009.1"/>
</dbReference>
<evidence type="ECO:0000313" key="3">
    <source>
        <dbReference type="Proteomes" id="UP001200741"/>
    </source>
</evidence>
<dbReference type="InterPro" id="IPR043129">
    <property type="entry name" value="ATPase_NBD"/>
</dbReference>